<evidence type="ECO:0000256" key="3">
    <source>
        <dbReference type="ARBA" id="ARBA00022777"/>
    </source>
</evidence>
<name>A0AAD5Z0J6_9POAL</name>
<proteinExistence type="inferred from homology"/>
<feature type="region of interest" description="Disordered" evidence="4">
    <location>
        <begin position="68"/>
        <end position="102"/>
    </location>
</feature>
<evidence type="ECO:0000256" key="4">
    <source>
        <dbReference type="SAM" id="MobiDB-lite"/>
    </source>
</evidence>
<feature type="region of interest" description="Disordered" evidence="4">
    <location>
        <begin position="151"/>
        <end position="178"/>
    </location>
</feature>
<evidence type="ECO:0000313" key="6">
    <source>
        <dbReference type="EMBL" id="KAJ3684053.1"/>
    </source>
</evidence>
<protein>
    <recommendedName>
        <fullName evidence="5">Carbohydrate kinase PfkB domain-containing protein</fullName>
    </recommendedName>
</protein>
<evidence type="ECO:0000256" key="2">
    <source>
        <dbReference type="ARBA" id="ARBA00022679"/>
    </source>
</evidence>
<keyword evidence="7" id="KW-1185">Reference proteome</keyword>
<evidence type="ECO:0000259" key="5">
    <source>
        <dbReference type="Pfam" id="PF00294"/>
    </source>
</evidence>
<comment type="similarity">
    <text evidence="1">Belongs to the carbohydrate kinase PfkB family.</text>
</comment>
<sequence length="602" mass="67598">MATIEGLSSRSLLRNMSLVSSTSPPPFLRLRSTVGSLISQPKLLHCKNKPLHHNHWIVSASKKNAAEAATGDTSDGENIDISSKKNKKTTRRGRKKSSKEIIPVEATTKLTLEQAGENTEKVRSTEELQNMKFYMRHLDPSTIKLLESSVQLGDEGEEEEEITRPTRGPKRKATKKPDSTRYTILTHADEQEKEDSAEFENVLSQIREHGKAIVRDDDKDANDDCMWPPLVICFGPAKASFIPYARPARRIFDRKIHEAMHELYWMPDRFFRAPGSAASSVATELARLDGRVEFMGKLGIDSLGKELLYALNASGVQTRCVEFDNSAATAVSHMKLTADGRRLKSQCVQPCAEDSFLSSDVNLDILKEAKMLYFNSSALLDPNSKSTVMEVIKIMKSQGSLIFFDLNLPLLLWHSPKEAKSLLKESFAVSNFIEMTQQELDFLCGFKQHVMENEDVKFVHRSREEVKEVWHDSLEVLFVTNGTSMISYYTKERDGFVRGTEDVPIETSNCEMAASGDAVVAALMKMLVSEPDMATDPSYLHTSIKYAIRSGLIAQLLLVTNLINSDKPPNDDEDNQTETSDEDIKEEEEEESYRDRVGELVA</sequence>
<dbReference type="CDD" id="cd01167">
    <property type="entry name" value="bac_FRK"/>
    <property type="match status" value="1"/>
</dbReference>
<dbReference type="GO" id="GO:0009658">
    <property type="term" value="P:chloroplast organization"/>
    <property type="evidence" value="ECO:0007669"/>
    <property type="project" value="TreeGrafter"/>
</dbReference>
<dbReference type="AlphaFoldDB" id="A0AAD5Z0J6"/>
<dbReference type="InterPro" id="IPR029056">
    <property type="entry name" value="Ribokinase-like"/>
</dbReference>
<evidence type="ECO:0000256" key="1">
    <source>
        <dbReference type="ARBA" id="ARBA00010688"/>
    </source>
</evidence>
<dbReference type="Pfam" id="PF00294">
    <property type="entry name" value="PfkB"/>
    <property type="match status" value="1"/>
</dbReference>
<comment type="caution">
    <text evidence="6">The sequence shown here is derived from an EMBL/GenBank/DDBJ whole genome shotgun (WGS) entry which is preliminary data.</text>
</comment>
<dbReference type="PANTHER" id="PTHR43085:SF2">
    <property type="entry name" value="FRUCTOKINASE-LIKE 2, CHLOROPLASTIC"/>
    <property type="match status" value="1"/>
</dbReference>
<feature type="region of interest" description="Disordered" evidence="4">
    <location>
        <begin position="564"/>
        <end position="602"/>
    </location>
</feature>
<feature type="compositionally biased region" description="Basic and acidic residues" evidence="4">
    <location>
        <begin position="593"/>
        <end position="602"/>
    </location>
</feature>
<dbReference type="EMBL" id="JAMRDG010000002">
    <property type="protein sequence ID" value="KAJ3684053.1"/>
    <property type="molecule type" value="Genomic_DNA"/>
</dbReference>
<gene>
    <name evidence="6" type="ORF">LUZ61_013217</name>
</gene>
<dbReference type="GO" id="GO:0009662">
    <property type="term" value="P:etioplast organization"/>
    <property type="evidence" value="ECO:0007669"/>
    <property type="project" value="TreeGrafter"/>
</dbReference>
<feature type="domain" description="Carbohydrate kinase PfkB" evidence="5">
    <location>
        <begin position="273"/>
        <end position="532"/>
    </location>
</feature>
<keyword evidence="2" id="KW-0808">Transferase</keyword>
<dbReference type="InterPro" id="IPR050306">
    <property type="entry name" value="PfkB_Carbo_kinase"/>
</dbReference>
<keyword evidence="3" id="KW-0418">Kinase</keyword>
<dbReference type="SUPFAM" id="SSF53613">
    <property type="entry name" value="Ribokinase-like"/>
    <property type="match status" value="1"/>
</dbReference>
<dbReference type="Gene3D" id="3.40.1190.20">
    <property type="match status" value="1"/>
</dbReference>
<feature type="compositionally biased region" description="Acidic residues" evidence="4">
    <location>
        <begin position="571"/>
        <end position="592"/>
    </location>
</feature>
<feature type="compositionally biased region" description="Basic residues" evidence="4">
    <location>
        <begin position="84"/>
        <end position="97"/>
    </location>
</feature>
<dbReference type="Proteomes" id="UP001210211">
    <property type="component" value="Unassembled WGS sequence"/>
</dbReference>
<dbReference type="GO" id="GO:0042644">
    <property type="term" value="C:chloroplast nucleoid"/>
    <property type="evidence" value="ECO:0007669"/>
    <property type="project" value="TreeGrafter"/>
</dbReference>
<dbReference type="GO" id="GO:0016301">
    <property type="term" value="F:kinase activity"/>
    <property type="evidence" value="ECO:0007669"/>
    <property type="project" value="UniProtKB-KW"/>
</dbReference>
<dbReference type="PANTHER" id="PTHR43085">
    <property type="entry name" value="HEXOKINASE FAMILY MEMBER"/>
    <property type="match status" value="1"/>
</dbReference>
<reference evidence="6 7" key="1">
    <citation type="journal article" date="2022" name="Cell">
        <title>Repeat-based holocentromeres influence genome architecture and karyotype evolution.</title>
        <authorList>
            <person name="Hofstatter P.G."/>
            <person name="Thangavel G."/>
            <person name="Lux T."/>
            <person name="Neumann P."/>
            <person name="Vondrak T."/>
            <person name="Novak P."/>
            <person name="Zhang M."/>
            <person name="Costa L."/>
            <person name="Castellani M."/>
            <person name="Scott A."/>
            <person name="Toegelov H."/>
            <person name="Fuchs J."/>
            <person name="Mata-Sucre Y."/>
            <person name="Dias Y."/>
            <person name="Vanzela A.L.L."/>
            <person name="Huettel B."/>
            <person name="Almeida C.C.S."/>
            <person name="Simkova H."/>
            <person name="Souza G."/>
            <person name="Pedrosa-Harand A."/>
            <person name="Macas J."/>
            <person name="Mayer K.F.X."/>
            <person name="Houben A."/>
            <person name="Marques A."/>
        </authorList>
    </citation>
    <scope>NUCLEOTIDE SEQUENCE [LARGE SCALE GENOMIC DNA]</scope>
    <source>
        <strain evidence="6">RhyTen1mFocal</strain>
    </source>
</reference>
<dbReference type="GO" id="GO:0042793">
    <property type="term" value="P:plastid transcription"/>
    <property type="evidence" value="ECO:0007669"/>
    <property type="project" value="TreeGrafter"/>
</dbReference>
<organism evidence="6 7">
    <name type="scientific">Rhynchospora tenuis</name>
    <dbReference type="NCBI Taxonomy" id="198213"/>
    <lineage>
        <taxon>Eukaryota</taxon>
        <taxon>Viridiplantae</taxon>
        <taxon>Streptophyta</taxon>
        <taxon>Embryophyta</taxon>
        <taxon>Tracheophyta</taxon>
        <taxon>Spermatophyta</taxon>
        <taxon>Magnoliopsida</taxon>
        <taxon>Liliopsida</taxon>
        <taxon>Poales</taxon>
        <taxon>Cyperaceae</taxon>
        <taxon>Cyperoideae</taxon>
        <taxon>Rhynchosporeae</taxon>
        <taxon>Rhynchospora</taxon>
    </lineage>
</organism>
<evidence type="ECO:0000313" key="7">
    <source>
        <dbReference type="Proteomes" id="UP001210211"/>
    </source>
</evidence>
<accession>A0AAD5Z0J6</accession>
<dbReference type="InterPro" id="IPR011611">
    <property type="entry name" value="PfkB_dom"/>
</dbReference>